<evidence type="ECO:0000313" key="4">
    <source>
        <dbReference type="Proteomes" id="UP001151699"/>
    </source>
</evidence>
<dbReference type="AlphaFoldDB" id="A0A9Q0MUK2"/>
<feature type="region of interest" description="Disordered" evidence="1">
    <location>
        <begin position="1"/>
        <end position="21"/>
    </location>
</feature>
<organism evidence="3 4">
    <name type="scientific">Pseudolycoriella hygida</name>
    <dbReference type="NCBI Taxonomy" id="35572"/>
    <lineage>
        <taxon>Eukaryota</taxon>
        <taxon>Metazoa</taxon>
        <taxon>Ecdysozoa</taxon>
        <taxon>Arthropoda</taxon>
        <taxon>Hexapoda</taxon>
        <taxon>Insecta</taxon>
        <taxon>Pterygota</taxon>
        <taxon>Neoptera</taxon>
        <taxon>Endopterygota</taxon>
        <taxon>Diptera</taxon>
        <taxon>Nematocera</taxon>
        <taxon>Sciaroidea</taxon>
        <taxon>Sciaridae</taxon>
        <taxon>Pseudolycoriella</taxon>
    </lineage>
</organism>
<keyword evidence="2" id="KW-1133">Transmembrane helix</keyword>
<keyword evidence="2" id="KW-0472">Membrane</keyword>
<dbReference type="OrthoDB" id="6067390at2759"/>
<dbReference type="EMBL" id="WJQU01000003">
    <property type="protein sequence ID" value="KAJ6637444.1"/>
    <property type="molecule type" value="Genomic_DNA"/>
</dbReference>
<proteinExistence type="predicted"/>
<name>A0A9Q0MUK2_9DIPT</name>
<reference evidence="3" key="1">
    <citation type="submission" date="2022-07" db="EMBL/GenBank/DDBJ databases">
        <authorList>
            <person name="Trinca V."/>
            <person name="Uliana J.V.C."/>
            <person name="Torres T.T."/>
            <person name="Ward R.J."/>
            <person name="Monesi N."/>
        </authorList>
    </citation>
    <scope>NUCLEOTIDE SEQUENCE</scope>
    <source>
        <strain evidence="3">HSMRA1968</strain>
        <tissue evidence="3">Whole embryos</tissue>
    </source>
</reference>
<feature type="compositionally biased region" description="Polar residues" evidence="1">
    <location>
        <begin position="1"/>
        <end position="13"/>
    </location>
</feature>
<keyword evidence="2" id="KW-0812">Transmembrane</keyword>
<dbReference type="Proteomes" id="UP001151699">
    <property type="component" value="Chromosome X"/>
</dbReference>
<sequence>MSQFNNCTKTANMSDAPAKPAGRPMKFPYTFSAKIAQFPLKFYVNNQWMWKFYIFGIVCTIPVFYKIHKLANSPANVAKWAESKRKEAEAHHH</sequence>
<comment type="caution">
    <text evidence="3">The sequence shown here is derived from an EMBL/GenBank/DDBJ whole genome shotgun (WGS) entry which is preliminary data.</text>
</comment>
<evidence type="ECO:0000313" key="3">
    <source>
        <dbReference type="EMBL" id="KAJ6637444.1"/>
    </source>
</evidence>
<evidence type="ECO:0000256" key="2">
    <source>
        <dbReference type="SAM" id="Phobius"/>
    </source>
</evidence>
<keyword evidence="4" id="KW-1185">Reference proteome</keyword>
<gene>
    <name evidence="3" type="ORF">Bhyg_10174</name>
</gene>
<protein>
    <submittedName>
        <fullName evidence="3">Uncharacterized protein</fullName>
    </submittedName>
</protein>
<accession>A0A9Q0MUK2</accession>
<evidence type="ECO:0000256" key="1">
    <source>
        <dbReference type="SAM" id="MobiDB-lite"/>
    </source>
</evidence>
<feature type="transmembrane region" description="Helical" evidence="2">
    <location>
        <begin position="48"/>
        <end position="65"/>
    </location>
</feature>